<evidence type="ECO:0000313" key="3">
    <source>
        <dbReference type="Proteomes" id="UP001627154"/>
    </source>
</evidence>
<gene>
    <name evidence="2" type="ORF">TKK_006409</name>
</gene>
<sequence>MIRSFSPGRETGDRRVRSETHMHITLYRKSGTILHYTDAHAGTFAVSSLVLAAIGLVSCDAVVRYIQCPIERKKQGYTLKPSN</sequence>
<dbReference type="EMBL" id="JBJJXI010000051">
    <property type="protein sequence ID" value="KAL3400569.1"/>
    <property type="molecule type" value="Genomic_DNA"/>
</dbReference>
<comment type="caution">
    <text evidence="2">The sequence shown here is derived from an EMBL/GenBank/DDBJ whole genome shotgun (WGS) entry which is preliminary data.</text>
</comment>
<keyword evidence="1" id="KW-0472">Membrane</keyword>
<keyword evidence="1" id="KW-1133">Transmembrane helix</keyword>
<reference evidence="2 3" key="1">
    <citation type="journal article" date="2024" name="bioRxiv">
        <title>A reference genome for Trichogramma kaykai: A tiny desert-dwelling parasitoid wasp with competing sex-ratio distorters.</title>
        <authorList>
            <person name="Culotta J."/>
            <person name="Lindsey A.R."/>
        </authorList>
    </citation>
    <scope>NUCLEOTIDE SEQUENCE [LARGE SCALE GENOMIC DNA]</scope>
    <source>
        <strain evidence="2 3">KSX58</strain>
    </source>
</reference>
<evidence type="ECO:0000256" key="1">
    <source>
        <dbReference type="SAM" id="Phobius"/>
    </source>
</evidence>
<keyword evidence="3" id="KW-1185">Reference proteome</keyword>
<feature type="transmembrane region" description="Helical" evidence="1">
    <location>
        <begin position="44"/>
        <end position="66"/>
    </location>
</feature>
<name>A0ABD2X5Y9_9HYME</name>
<proteinExistence type="predicted"/>
<protein>
    <submittedName>
        <fullName evidence="2">Uncharacterized protein</fullName>
    </submittedName>
</protein>
<keyword evidence="1" id="KW-0812">Transmembrane</keyword>
<organism evidence="2 3">
    <name type="scientific">Trichogramma kaykai</name>
    <dbReference type="NCBI Taxonomy" id="54128"/>
    <lineage>
        <taxon>Eukaryota</taxon>
        <taxon>Metazoa</taxon>
        <taxon>Ecdysozoa</taxon>
        <taxon>Arthropoda</taxon>
        <taxon>Hexapoda</taxon>
        <taxon>Insecta</taxon>
        <taxon>Pterygota</taxon>
        <taxon>Neoptera</taxon>
        <taxon>Endopterygota</taxon>
        <taxon>Hymenoptera</taxon>
        <taxon>Apocrita</taxon>
        <taxon>Proctotrupomorpha</taxon>
        <taxon>Chalcidoidea</taxon>
        <taxon>Trichogrammatidae</taxon>
        <taxon>Trichogramma</taxon>
    </lineage>
</organism>
<evidence type="ECO:0000313" key="2">
    <source>
        <dbReference type="EMBL" id="KAL3400569.1"/>
    </source>
</evidence>
<dbReference type="AlphaFoldDB" id="A0ABD2X5Y9"/>
<dbReference type="Proteomes" id="UP001627154">
    <property type="component" value="Unassembled WGS sequence"/>
</dbReference>
<accession>A0ABD2X5Y9</accession>